<dbReference type="Pfam" id="PF01152">
    <property type="entry name" value="Bac_globin"/>
    <property type="match status" value="1"/>
</dbReference>
<feature type="binding site" description="distal binding residue" evidence="5">
    <location>
        <position position="132"/>
    </location>
    <ligand>
        <name>heme</name>
        <dbReference type="ChEBI" id="CHEBI:30413"/>
    </ligand>
    <ligandPart>
        <name>Fe</name>
        <dbReference type="ChEBI" id="CHEBI:18248"/>
    </ligandPart>
</feature>
<dbReference type="EMBL" id="CP027860">
    <property type="protein sequence ID" value="AVP98732.1"/>
    <property type="molecule type" value="Genomic_DNA"/>
</dbReference>
<keyword evidence="2 5" id="KW-0349">Heme</keyword>
<dbReference type="Proteomes" id="UP000241074">
    <property type="component" value="Chromosome"/>
</dbReference>
<dbReference type="KEGG" id="xba:C7S18_16730"/>
<dbReference type="CDD" id="cd00454">
    <property type="entry name" value="TrHb1_N"/>
    <property type="match status" value="1"/>
</dbReference>
<protein>
    <submittedName>
        <fullName evidence="6">Group 1 truncated hemoglobin</fullName>
    </submittedName>
</protein>
<evidence type="ECO:0000256" key="2">
    <source>
        <dbReference type="ARBA" id="ARBA00022617"/>
    </source>
</evidence>
<dbReference type="GO" id="GO:0019825">
    <property type="term" value="F:oxygen binding"/>
    <property type="evidence" value="ECO:0007669"/>
    <property type="project" value="InterPro"/>
</dbReference>
<dbReference type="InterPro" id="IPR012292">
    <property type="entry name" value="Globin/Proto"/>
</dbReference>
<evidence type="ECO:0000313" key="7">
    <source>
        <dbReference type="Proteomes" id="UP000241074"/>
    </source>
</evidence>
<dbReference type="AlphaFoldDB" id="A0A2P1PV82"/>
<dbReference type="GO" id="GO:0020037">
    <property type="term" value="F:heme binding"/>
    <property type="evidence" value="ECO:0007669"/>
    <property type="project" value="InterPro"/>
</dbReference>
<evidence type="ECO:0000256" key="5">
    <source>
        <dbReference type="PIRSR" id="PIRSR601486-1"/>
    </source>
</evidence>
<dbReference type="GO" id="GO:0046872">
    <property type="term" value="F:metal ion binding"/>
    <property type="evidence" value="ECO:0007669"/>
    <property type="project" value="UniProtKB-KW"/>
</dbReference>
<reference evidence="6 7" key="2">
    <citation type="submission" date="2018-03" db="EMBL/GenBank/DDBJ databases">
        <authorList>
            <person name="Keele B.F."/>
        </authorList>
    </citation>
    <scope>NUCLEOTIDE SEQUENCE [LARGE SCALE GENOMIC DNA]</scope>
    <source>
        <strain evidence="6 7">D13</strain>
    </source>
</reference>
<evidence type="ECO:0000313" key="6">
    <source>
        <dbReference type="EMBL" id="AVP98732.1"/>
    </source>
</evidence>
<evidence type="ECO:0000256" key="3">
    <source>
        <dbReference type="ARBA" id="ARBA00022723"/>
    </source>
</evidence>
<proteinExistence type="predicted"/>
<dbReference type="InterPro" id="IPR009050">
    <property type="entry name" value="Globin-like_sf"/>
</dbReference>
<organism evidence="6 7">
    <name type="scientific">Ahniella affigens</name>
    <dbReference type="NCBI Taxonomy" id="2021234"/>
    <lineage>
        <taxon>Bacteria</taxon>
        <taxon>Pseudomonadati</taxon>
        <taxon>Pseudomonadota</taxon>
        <taxon>Gammaproteobacteria</taxon>
        <taxon>Lysobacterales</taxon>
        <taxon>Rhodanobacteraceae</taxon>
        <taxon>Ahniella</taxon>
    </lineage>
</organism>
<dbReference type="Gene3D" id="1.10.490.10">
    <property type="entry name" value="Globins"/>
    <property type="match status" value="1"/>
</dbReference>
<evidence type="ECO:0000256" key="1">
    <source>
        <dbReference type="ARBA" id="ARBA00022448"/>
    </source>
</evidence>
<keyword evidence="4 5" id="KW-0408">Iron</keyword>
<dbReference type="InterPro" id="IPR001486">
    <property type="entry name" value="Hemoglobin_trunc"/>
</dbReference>
<keyword evidence="7" id="KW-1185">Reference proteome</keyword>
<sequence>MSLSHTQTPGQLPGRTIRMAFMCRSMSISKVCARMLPRLIASLMLACTVLLFGACATQRVGTHTSLYDDLGGAAGVAHMVDEIVTELHTDPKLADLFTETDDAYFKERLNEQICNLTDGGCEYTGLSMEEAHSGMDLSHAQFNDFVEACRRAMTRAGVTVGNQNRLLALLAPMHGQVIHQ</sequence>
<gene>
    <name evidence="6" type="ORF">C7S18_16730</name>
</gene>
<evidence type="ECO:0000256" key="4">
    <source>
        <dbReference type="ARBA" id="ARBA00023004"/>
    </source>
</evidence>
<accession>A0A2P1PV82</accession>
<dbReference type="SUPFAM" id="SSF46458">
    <property type="entry name" value="Globin-like"/>
    <property type="match status" value="1"/>
</dbReference>
<keyword evidence="3 5" id="KW-0479">Metal-binding</keyword>
<name>A0A2P1PV82_9GAMM</name>
<keyword evidence="1" id="KW-0813">Transport</keyword>
<reference evidence="6 7" key="1">
    <citation type="submission" date="2018-03" db="EMBL/GenBank/DDBJ databases">
        <title>Ahniella affigens gen. nov., sp. nov., a gammaproteobacterium isolated from sandy soil near a stream.</title>
        <authorList>
            <person name="Ko Y."/>
            <person name="Kim J.-H."/>
        </authorList>
    </citation>
    <scope>NUCLEOTIDE SEQUENCE [LARGE SCALE GENOMIC DNA]</scope>
    <source>
        <strain evidence="6 7">D13</strain>
    </source>
</reference>